<name>A0A1F8AWB6_9BACT</name>
<gene>
    <name evidence="2" type="ORF">A3E46_00955</name>
</gene>
<organism evidence="2 3">
    <name type="scientific">Candidatus Woesebacteria bacterium RIFCSPHIGHO2_12_FULL_46_16</name>
    <dbReference type="NCBI Taxonomy" id="1802513"/>
    <lineage>
        <taxon>Bacteria</taxon>
        <taxon>Candidatus Woeseibacteriota</taxon>
    </lineage>
</organism>
<proteinExistence type="predicted"/>
<evidence type="ECO:0000313" key="2">
    <source>
        <dbReference type="EMBL" id="OGM55930.1"/>
    </source>
</evidence>
<feature type="transmembrane region" description="Helical" evidence="1">
    <location>
        <begin position="36"/>
        <end position="52"/>
    </location>
</feature>
<evidence type="ECO:0000256" key="1">
    <source>
        <dbReference type="SAM" id="Phobius"/>
    </source>
</evidence>
<evidence type="ECO:0000313" key="3">
    <source>
        <dbReference type="Proteomes" id="UP000178313"/>
    </source>
</evidence>
<protein>
    <submittedName>
        <fullName evidence="2">Uncharacterized protein</fullName>
    </submittedName>
</protein>
<reference evidence="2 3" key="1">
    <citation type="journal article" date="2016" name="Nat. Commun.">
        <title>Thousands of microbial genomes shed light on interconnected biogeochemical processes in an aquifer system.</title>
        <authorList>
            <person name="Anantharaman K."/>
            <person name="Brown C.T."/>
            <person name="Hug L.A."/>
            <person name="Sharon I."/>
            <person name="Castelle C.J."/>
            <person name="Probst A.J."/>
            <person name="Thomas B.C."/>
            <person name="Singh A."/>
            <person name="Wilkins M.J."/>
            <person name="Karaoz U."/>
            <person name="Brodie E.L."/>
            <person name="Williams K.H."/>
            <person name="Hubbard S.S."/>
            <person name="Banfield J.F."/>
        </authorList>
    </citation>
    <scope>NUCLEOTIDE SEQUENCE [LARGE SCALE GENOMIC DNA]</scope>
</reference>
<feature type="transmembrane region" description="Helical" evidence="1">
    <location>
        <begin position="64"/>
        <end position="84"/>
    </location>
</feature>
<keyword evidence="1" id="KW-0812">Transmembrane</keyword>
<comment type="caution">
    <text evidence="2">The sequence shown here is derived from an EMBL/GenBank/DDBJ whole genome shotgun (WGS) entry which is preliminary data.</text>
</comment>
<keyword evidence="1" id="KW-1133">Transmembrane helix</keyword>
<sequence>MRNFAKHTSHYVPLLGILLLGILAFALFSYDRVFQIAISIAVALAYVAWGLIHHHLHRDLHLSVFIEYLIVASLGLVIVFSLIFRS</sequence>
<accession>A0A1F8AWB6</accession>
<keyword evidence="1" id="KW-0472">Membrane</keyword>
<dbReference type="Proteomes" id="UP000178313">
    <property type="component" value="Unassembled WGS sequence"/>
</dbReference>
<dbReference type="AlphaFoldDB" id="A0A1F8AWB6"/>
<feature type="transmembrane region" description="Helical" evidence="1">
    <location>
        <begin position="12"/>
        <end position="30"/>
    </location>
</feature>
<dbReference type="EMBL" id="MGGZ01000042">
    <property type="protein sequence ID" value="OGM55930.1"/>
    <property type="molecule type" value="Genomic_DNA"/>
</dbReference>